<name>A0A1Q9C6X0_SYMMI</name>
<feature type="transmembrane region" description="Helical" evidence="6">
    <location>
        <begin position="734"/>
        <end position="756"/>
    </location>
</feature>
<feature type="transmembrane region" description="Helical" evidence="6">
    <location>
        <begin position="211"/>
        <end position="232"/>
    </location>
</feature>
<proteinExistence type="predicted"/>
<keyword evidence="2 6" id="KW-0812">Transmembrane</keyword>
<organism evidence="8 9">
    <name type="scientific">Symbiodinium microadriaticum</name>
    <name type="common">Dinoflagellate</name>
    <name type="synonym">Zooxanthella microadriatica</name>
    <dbReference type="NCBI Taxonomy" id="2951"/>
    <lineage>
        <taxon>Eukaryota</taxon>
        <taxon>Sar</taxon>
        <taxon>Alveolata</taxon>
        <taxon>Dinophyceae</taxon>
        <taxon>Suessiales</taxon>
        <taxon>Symbiodiniaceae</taxon>
        <taxon>Symbiodinium</taxon>
    </lineage>
</organism>
<feature type="transmembrane region" description="Helical" evidence="6">
    <location>
        <begin position="786"/>
        <end position="805"/>
    </location>
</feature>
<feature type="transmembrane region" description="Helical" evidence="6">
    <location>
        <begin position="148"/>
        <end position="169"/>
    </location>
</feature>
<feature type="domain" description="Bicarbonate transporter-like transmembrane" evidence="7">
    <location>
        <begin position="585"/>
        <end position="760"/>
    </location>
</feature>
<dbReference type="PANTHER" id="PTHR11453:SF127">
    <property type="entry name" value="SOLUTE CARRIER FAMILY 4 MEMBER 11"/>
    <property type="match status" value="1"/>
</dbReference>
<dbReference type="GO" id="GO:0050801">
    <property type="term" value="P:monoatomic ion homeostasis"/>
    <property type="evidence" value="ECO:0007669"/>
    <property type="project" value="TreeGrafter"/>
</dbReference>
<feature type="transmembrane region" description="Helical" evidence="6">
    <location>
        <begin position="117"/>
        <end position="136"/>
    </location>
</feature>
<feature type="transmembrane region" description="Helical" evidence="6">
    <location>
        <begin position="701"/>
        <end position="722"/>
    </location>
</feature>
<protein>
    <submittedName>
        <fullName evidence="8">Band 3 anion transport protein</fullName>
    </submittedName>
</protein>
<dbReference type="InterPro" id="IPR011531">
    <property type="entry name" value="HCO3_transpt-like_TM_dom"/>
</dbReference>
<feature type="transmembrane region" description="Helical" evidence="6">
    <location>
        <begin position="66"/>
        <end position="86"/>
    </location>
</feature>
<dbReference type="Pfam" id="PF00955">
    <property type="entry name" value="HCO3_cotransp"/>
    <property type="match status" value="4"/>
</dbReference>
<evidence type="ECO:0000256" key="3">
    <source>
        <dbReference type="ARBA" id="ARBA00022989"/>
    </source>
</evidence>
<gene>
    <name evidence="8" type="primary">Slc4a1</name>
    <name evidence="8" type="ORF">AK812_SmicGene41140</name>
</gene>
<feature type="transmembrane region" description="Helical" evidence="6">
    <location>
        <begin position="181"/>
        <end position="199"/>
    </location>
</feature>
<evidence type="ECO:0000256" key="4">
    <source>
        <dbReference type="ARBA" id="ARBA00023136"/>
    </source>
</evidence>
<feature type="transmembrane region" description="Helical" evidence="6">
    <location>
        <begin position="1045"/>
        <end position="1063"/>
    </location>
</feature>
<feature type="transmembrane region" description="Helical" evidence="6">
    <location>
        <begin position="409"/>
        <end position="428"/>
    </location>
</feature>
<feature type="transmembrane region" description="Helical" evidence="6">
    <location>
        <begin position="92"/>
        <end position="110"/>
    </location>
</feature>
<dbReference type="InterPro" id="IPR003020">
    <property type="entry name" value="HCO3_transpt_euk"/>
</dbReference>
<feature type="domain" description="Bicarbonate transporter-like transmembrane" evidence="7">
    <location>
        <begin position="211"/>
        <end position="537"/>
    </location>
</feature>
<feature type="compositionally biased region" description="Basic and acidic residues" evidence="5">
    <location>
        <begin position="1099"/>
        <end position="1115"/>
    </location>
</feature>
<comment type="subcellular location">
    <subcellularLocation>
        <location evidence="1">Membrane</location>
        <topology evidence="1">Multi-pass membrane protein</topology>
    </subcellularLocation>
</comment>
<dbReference type="Gene3D" id="1.10.287.570">
    <property type="entry name" value="Helical hairpin bin"/>
    <property type="match status" value="2"/>
</dbReference>
<dbReference type="AlphaFoldDB" id="A0A1Q9C6X0"/>
<feature type="transmembrane region" description="Helical" evidence="6">
    <location>
        <begin position="670"/>
        <end position="689"/>
    </location>
</feature>
<evidence type="ECO:0000259" key="7">
    <source>
        <dbReference type="Pfam" id="PF00955"/>
    </source>
</evidence>
<comment type="caution">
    <text evidence="8">The sequence shown here is derived from an EMBL/GenBank/DDBJ whole genome shotgun (WGS) entry which is preliminary data.</text>
</comment>
<dbReference type="OrthoDB" id="429572at2759"/>
<dbReference type="OMA" id="MIMSTCV"/>
<evidence type="ECO:0000256" key="1">
    <source>
        <dbReference type="ARBA" id="ARBA00004141"/>
    </source>
</evidence>
<dbReference type="GO" id="GO:0006820">
    <property type="term" value="P:monoatomic anion transport"/>
    <property type="evidence" value="ECO:0007669"/>
    <property type="project" value="InterPro"/>
</dbReference>
<dbReference type="GO" id="GO:0005452">
    <property type="term" value="F:solute:inorganic anion antiporter activity"/>
    <property type="evidence" value="ECO:0007669"/>
    <property type="project" value="InterPro"/>
</dbReference>
<feature type="transmembrane region" description="Helical" evidence="6">
    <location>
        <begin position="1022"/>
        <end position="1039"/>
    </location>
</feature>
<evidence type="ECO:0000313" key="8">
    <source>
        <dbReference type="EMBL" id="OLP78666.1"/>
    </source>
</evidence>
<feature type="transmembrane region" description="Helical" evidence="6">
    <location>
        <begin position="845"/>
        <end position="866"/>
    </location>
</feature>
<accession>A0A1Q9C6X0</accession>
<keyword evidence="4 6" id="KW-0472">Membrane</keyword>
<sequence>MSEAAGVLRIQSGYIRSSSIKDLGPLEFTGKVAGGLRLDLRRRAPLYGSDWTDAFKAENLQKSVSSILYLFIAALAPAITFGSRFLDGTNGQFGVLEMIMSTCVSGLLFSTFSGQPLSILGATGPFLAYSLVVYDLADAMELEFLPYYFWVCMWSSVFTILVAVFDLCALMKHVTMFSEDIFAGLISLIFIIDGILPILRNFIEETIPLRSAMFETLLFVITFGGASYLSYFRRTPWTVRSLRNLVANFAVTITLVIASAVGAIYTTETNLRMLEVEAELAPALTLATGEKRPWVVNPMGIEKDFPAWGIAYAILPAIGFAVLGYLDQNLTSVIVNRPSNGLSKPPGYHLDLFVRGALTTPVCAVLGLPLSVASTVPSITHVISLTTYEVQQLPQGERKVPTKVVEQRATNFLIHVLIGCALFMAPVLKFIPRAVLQGVFFYMGIASLTGNNLFDRMKLWLIWDSAKYPSYHYIQKLPVSRVHLYTFVQFICLAILYGLKEIKETAVVFPFFMASLAIIRKAMRWMFTEEELKQLDGHPAEVSMPEKVEKPKSEEKAAGVLRIQSGYIRSSSIKDLGPLEFTGKVAGGLRLDLRRRAPLYGSDWTDAFKAENLQKSVSSILYLFIAALAPAITFGSRFLDGTNGQFGVLEMIMSTCVSGLLFSTFSGQPLSILGATGPFLAYSLVVYDLADAMELEFLPYYFWVCMWSSVFTILVAVFDLCALMKHVTMFSEDIFAGLISLIFIIDGILPILRNFIEETIPLRSAMFETLLFVITFGGLAVRCNLVANFAVTITLVIASAFGAIYTTETNLRMLEVEAELAPALTLATGEKRPWVVNPMGIEKDFPAWGIAYAILPAIGFAVLGYLDQNLTSVIVNRPSNGLSKPPGYHLDLFVRGALTTPVCAVLGLPLSVASTVPSITHVISLTTYEVQQLPQGERKVPTKVVEQRATNFLIHVLIGCALFMAPVLKFIPRAVLQGVFFYMGIASLTGNNLFDRMKLWLIWDSSKYPSYHYIQKLPVSRVHLYTFVQFICLAILYGLKEIKETAVVFPFFMASLAIIRKAMRWMFTEEELKQLDGHPAEVEEPEPAKPDLLNLEPTKVSKPEKVEQPKEEEKSSGAFPKNGARAPLVLSGAGSVVFVRLNSGLQERWWARSGECLCRPWVPCGELMEGADPASYESVLAQNVQLKLDLQSALSELSRKQVLLGGAAVPALASYRRLCKCKDVCFGALVPRKVTLGLVSFIPSIPPVTCSLAVLRSG</sequence>
<feature type="domain" description="Bicarbonate transporter-like transmembrane" evidence="7">
    <location>
        <begin position="784"/>
        <end position="1077"/>
    </location>
</feature>
<dbReference type="GO" id="GO:0005886">
    <property type="term" value="C:plasma membrane"/>
    <property type="evidence" value="ECO:0007669"/>
    <property type="project" value="TreeGrafter"/>
</dbReference>
<feature type="transmembrane region" description="Helical" evidence="6">
    <location>
        <begin position="949"/>
        <end position="968"/>
    </location>
</feature>
<evidence type="ECO:0000256" key="6">
    <source>
        <dbReference type="SAM" id="Phobius"/>
    </source>
</evidence>
<dbReference type="Proteomes" id="UP000186817">
    <property type="component" value="Unassembled WGS sequence"/>
</dbReference>
<dbReference type="EMBL" id="LSRX01001581">
    <property type="protein sequence ID" value="OLP78666.1"/>
    <property type="molecule type" value="Genomic_DNA"/>
</dbReference>
<dbReference type="PANTHER" id="PTHR11453">
    <property type="entry name" value="ANION EXCHANGE PROTEIN"/>
    <property type="match status" value="1"/>
</dbReference>
<evidence type="ECO:0000313" key="9">
    <source>
        <dbReference type="Proteomes" id="UP000186817"/>
    </source>
</evidence>
<keyword evidence="3 6" id="KW-1133">Transmembrane helix</keyword>
<feature type="transmembrane region" description="Helical" evidence="6">
    <location>
        <begin position="244"/>
        <end position="265"/>
    </location>
</feature>
<reference evidence="8 9" key="1">
    <citation type="submission" date="2016-02" db="EMBL/GenBank/DDBJ databases">
        <title>Genome analysis of coral dinoflagellate symbionts highlights evolutionary adaptations to a symbiotic lifestyle.</title>
        <authorList>
            <person name="Aranda M."/>
            <person name="Li Y."/>
            <person name="Liew Y.J."/>
            <person name="Baumgarten S."/>
            <person name="Simakov O."/>
            <person name="Wilson M."/>
            <person name="Piel J."/>
            <person name="Ashoor H."/>
            <person name="Bougouffa S."/>
            <person name="Bajic V.B."/>
            <person name="Ryu T."/>
            <person name="Ravasi T."/>
            <person name="Bayer T."/>
            <person name="Micklem G."/>
            <person name="Kim H."/>
            <person name="Bhak J."/>
            <person name="Lajeunesse T.C."/>
            <person name="Voolstra C.R."/>
        </authorList>
    </citation>
    <scope>NUCLEOTIDE SEQUENCE [LARGE SCALE GENOMIC DNA]</scope>
    <source>
        <strain evidence="8 9">CCMP2467</strain>
    </source>
</reference>
<evidence type="ECO:0000256" key="2">
    <source>
        <dbReference type="ARBA" id="ARBA00022692"/>
    </source>
</evidence>
<feature type="region of interest" description="Disordered" evidence="5">
    <location>
        <begin position="1076"/>
        <end position="1120"/>
    </location>
</feature>
<evidence type="ECO:0000256" key="5">
    <source>
        <dbReference type="SAM" id="MobiDB-lite"/>
    </source>
</evidence>
<keyword evidence="9" id="KW-1185">Reference proteome</keyword>
<feature type="transmembrane region" description="Helical" evidence="6">
    <location>
        <begin position="482"/>
        <end position="499"/>
    </location>
</feature>
<feature type="compositionally biased region" description="Basic and acidic residues" evidence="5">
    <location>
        <begin position="1076"/>
        <end position="1089"/>
    </location>
</feature>
<feature type="transmembrane region" description="Helical" evidence="6">
    <location>
        <begin position="619"/>
        <end position="639"/>
    </location>
</feature>
<feature type="domain" description="Bicarbonate transporter-like transmembrane" evidence="7">
    <location>
        <begin position="32"/>
        <end position="204"/>
    </location>
</feature>
<feature type="transmembrane region" description="Helical" evidence="6">
    <location>
        <begin position="305"/>
        <end position="326"/>
    </location>
</feature>